<sequence length="56" mass="5731">MASTNPSPNASPVAVPPVLGGILSPLPSSSSPTNSSNPPSSLNSSQPHHHHKRELK</sequence>
<gene>
    <name evidence="2" type="ORF">LR48_Vigan07g267000</name>
</gene>
<proteinExistence type="predicted"/>
<feature type="compositionally biased region" description="Low complexity" evidence="1">
    <location>
        <begin position="1"/>
        <end position="45"/>
    </location>
</feature>
<dbReference type="Proteomes" id="UP000053144">
    <property type="component" value="Chromosome 7"/>
</dbReference>
<feature type="compositionally biased region" description="Basic residues" evidence="1">
    <location>
        <begin position="47"/>
        <end position="56"/>
    </location>
</feature>
<evidence type="ECO:0000313" key="3">
    <source>
        <dbReference type="Proteomes" id="UP000053144"/>
    </source>
</evidence>
<accession>A0A0L9V204</accession>
<name>A0A0L9V204_PHAAN</name>
<dbReference type="Gramene" id="KOM48966">
    <property type="protein sequence ID" value="KOM48966"/>
    <property type="gene ID" value="LR48_Vigan07g267000"/>
</dbReference>
<organism evidence="2 3">
    <name type="scientific">Phaseolus angularis</name>
    <name type="common">Azuki bean</name>
    <name type="synonym">Vigna angularis</name>
    <dbReference type="NCBI Taxonomy" id="3914"/>
    <lineage>
        <taxon>Eukaryota</taxon>
        <taxon>Viridiplantae</taxon>
        <taxon>Streptophyta</taxon>
        <taxon>Embryophyta</taxon>
        <taxon>Tracheophyta</taxon>
        <taxon>Spermatophyta</taxon>
        <taxon>Magnoliopsida</taxon>
        <taxon>eudicotyledons</taxon>
        <taxon>Gunneridae</taxon>
        <taxon>Pentapetalae</taxon>
        <taxon>rosids</taxon>
        <taxon>fabids</taxon>
        <taxon>Fabales</taxon>
        <taxon>Fabaceae</taxon>
        <taxon>Papilionoideae</taxon>
        <taxon>50 kb inversion clade</taxon>
        <taxon>NPAAA clade</taxon>
        <taxon>indigoferoid/millettioid clade</taxon>
        <taxon>Phaseoleae</taxon>
        <taxon>Vigna</taxon>
    </lineage>
</organism>
<dbReference type="EMBL" id="CM003377">
    <property type="protein sequence ID" value="KOM48966.1"/>
    <property type="molecule type" value="Genomic_DNA"/>
</dbReference>
<feature type="region of interest" description="Disordered" evidence="1">
    <location>
        <begin position="1"/>
        <end position="56"/>
    </location>
</feature>
<evidence type="ECO:0000313" key="2">
    <source>
        <dbReference type="EMBL" id="KOM48966.1"/>
    </source>
</evidence>
<protein>
    <submittedName>
        <fullName evidence="2">Uncharacterized protein</fullName>
    </submittedName>
</protein>
<reference evidence="3" key="1">
    <citation type="journal article" date="2015" name="Proc. Natl. Acad. Sci. U.S.A.">
        <title>Genome sequencing of adzuki bean (Vigna angularis) provides insight into high starch and low fat accumulation and domestication.</title>
        <authorList>
            <person name="Yang K."/>
            <person name="Tian Z."/>
            <person name="Chen C."/>
            <person name="Luo L."/>
            <person name="Zhao B."/>
            <person name="Wang Z."/>
            <person name="Yu L."/>
            <person name="Li Y."/>
            <person name="Sun Y."/>
            <person name="Li W."/>
            <person name="Chen Y."/>
            <person name="Li Y."/>
            <person name="Zhang Y."/>
            <person name="Ai D."/>
            <person name="Zhao J."/>
            <person name="Shang C."/>
            <person name="Ma Y."/>
            <person name="Wu B."/>
            <person name="Wang M."/>
            <person name="Gao L."/>
            <person name="Sun D."/>
            <person name="Zhang P."/>
            <person name="Guo F."/>
            <person name="Wang W."/>
            <person name="Li Y."/>
            <person name="Wang J."/>
            <person name="Varshney R.K."/>
            <person name="Wang J."/>
            <person name="Ling H.Q."/>
            <person name="Wan P."/>
        </authorList>
    </citation>
    <scope>NUCLEOTIDE SEQUENCE</scope>
    <source>
        <strain evidence="3">cv. Jingnong 6</strain>
    </source>
</reference>
<dbReference type="AlphaFoldDB" id="A0A0L9V204"/>
<evidence type="ECO:0000256" key="1">
    <source>
        <dbReference type="SAM" id="MobiDB-lite"/>
    </source>
</evidence>